<dbReference type="RefSeq" id="WP_207337060.1">
    <property type="nucleotide sequence ID" value="NZ_JAFMYU010000017.1"/>
</dbReference>
<keyword evidence="4" id="KW-1185">Reference proteome</keyword>
<keyword evidence="1" id="KW-0808">Transferase</keyword>
<proteinExistence type="predicted"/>
<organism evidence="3 4">
    <name type="scientific">Fibrella aquatilis</name>
    <dbReference type="NCBI Taxonomy" id="2817059"/>
    <lineage>
        <taxon>Bacteria</taxon>
        <taxon>Pseudomonadati</taxon>
        <taxon>Bacteroidota</taxon>
        <taxon>Cytophagia</taxon>
        <taxon>Cytophagales</taxon>
        <taxon>Spirosomataceae</taxon>
        <taxon>Fibrella</taxon>
    </lineage>
</organism>
<protein>
    <submittedName>
        <fullName evidence="3">Glycosyltransferase family 4 protein</fullName>
    </submittedName>
</protein>
<accession>A0A939GB22</accession>
<dbReference type="PANTHER" id="PTHR46401">
    <property type="entry name" value="GLYCOSYLTRANSFERASE WBBK-RELATED"/>
    <property type="match status" value="1"/>
</dbReference>
<dbReference type="CDD" id="cd03801">
    <property type="entry name" value="GT4_PimA-like"/>
    <property type="match status" value="1"/>
</dbReference>
<sequence length="378" mass="42508">MANVYIVCPGLGRVNRGFESFAQECFTALSGEDSELTFFLFKGGGSAQAANNIHVCWNIPRSYTLKLVGMDLAYRLENFTFILSLLSKLFTGRPTVILISDSFGARYLMRLKKLFRLSYKVLFSNGGPSGPPYRFDYVHQLTHLHQHEAIRYGEPSAKHTVVPYGFNFNRSDHRLPTHEIEYLKIRLGIPTAKKIIISVGAINRLHKRMNYVIDEVAGLEDIYLIMLGQIDEQETAPIIALAKEKLGTNFTIKTVPQKEVALYYACADIFVLGSLREGFGRVYIEALHAGLPVCAHDHELTRELLSTHGHFADFTKEGALAGLLQQLLANPVSDSARQDYHTYAYNNFSWDVLKPAYLAMMRSTLQNEYDCAIPAGRA</sequence>
<evidence type="ECO:0000313" key="4">
    <source>
        <dbReference type="Proteomes" id="UP000664795"/>
    </source>
</evidence>
<dbReference type="EMBL" id="JAFMYU010000017">
    <property type="protein sequence ID" value="MBO0933093.1"/>
    <property type="molecule type" value="Genomic_DNA"/>
</dbReference>
<reference evidence="3 4" key="1">
    <citation type="submission" date="2021-03" db="EMBL/GenBank/DDBJ databases">
        <title>Fibrella sp. HMF5036 genome sequencing and assembly.</title>
        <authorList>
            <person name="Kang H."/>
            <person name="Kim H."/>
            <person name="Bae S."/>
            <person name="Joh K."/>
        </authorList>
    </citation>
    <scope>NUCLEOTIDE SEQUENCE [LARGE SCALE GENOMIC DNA]</scope>
    <source>
        <strain evidence="3 4">HMF5036</strain>
    </source>
</reference>
<evidence type="ECO:0000313" key="3">
    <source>
        <dbReference type="EMBL" id="MBO0933093.1"/>
    </source>
</evidence>
<evidence type="ECO:0000259" key="2">
    <source>
        <dbReference type="Pfam" id="PF00534"/>
    </source>
</evidence>
<dbReference type="SUPFAM" id="SSF53756">
    <property type="entry name" value="UDP-Glycosyltransferase/glycogen phosphorylase"/>
    <property type="match status" value="1"/>
</dbReference>
<dbReference type="Proteomes" id="UP000664795">
    <property type="component" value="Unassembled WGS sequence"/>
</dbReference>
<dbReference type="PANTHER" id="PTHR46401:SF2">
    <property type="entry name" value="GLYCOSYLTRANSFERASE WBBK-RELATED"/>
    <property type="match status" value="1"/>
</dbReference>
<dbReference type="Pfam" id="PF00534">
    <property type="entry name" value="Glycos_transf_1"/>
    <property type="match status" value="1"/>
</dbReference>
<dbReference type="AlphaFoldDB" id="A0A939GB22"/>
<comment type="caution">
    <text evidence="3">The sequence shown here is derived from an EMBL/GenBank/DDBJ whole genome shotgun (WGS) entry which is preliminary data.</text>
</comment>
<name>A0A939GB22_9BACT</name>
<dbReference type="GO" id="GO:0009103">
    <property type="term" value="P:lipopolysaccharide biosynthetic process"/>
    <property type="evidence" value="ECO:0007669"/>
    <property type="project" value="TreeGrafter"/>
</dbReference>
<feature type="domain" description="Glycosyl transferase family 1" evidence="2">
    <location>
        <begin position="186"/>
        <end position="345"/>
    </location>
</feature>
<evidence type="ECO:0000256" key="1">
    <source>
        <dbReference type="ARBA" id="ARBA00022679"/>
    </source>
</evidence>
<dbReference type="GO" id="GO:0016757">
    <property type="term" value="F:glycosyltransferase activity"/>
    <property type="evidence" value="ECO:0007669"/>
    <property type="project" value="InterPro"/>
</dbReference>
<dbReference type="Gene3D" id="3.40.50.2000">
    <property type="entry name" value="Glycogen Phosphorylase B"/>
    <property type="match status" value="2"/>
</dbReference>
<dbReference type="InterPro" id="IPR001296">
    <property type="entry name" value="Glyco_trans_1"/>
</dbReference>
<gene>
    <name evidence="3" type="ORF">J2I48_18940</name>
</gene>